<dbReference type="GO" id="GO:0016020">
    <property type="term" value="C:membrane"/>
    <property type="evidence" value="ECO:0007669"/>
    <property type="project" value="UniProtKB-SubCell"/>
</dbReference>
<feature type="transmembrane region" description="Helical" evidence="6">
    <location>
        <begin position="21"/>
        <end position="45"/>
    </location>
</feature>
<dbReference type="InterPro" id="IPR012902">
    <property type="entry name" value="N_methyl_site"/>
</dbReference>
<evidence type="ECO:0000256" key="3">
    <source>
        <dbReference type="ARBA" id="ARBA00022692"/>
    </source>
</evidence>
<organism evidence="7">
    <name type="scientific">marine metagenome</name>
    <dbReference type="NCBI Taxonomy" id="408172"/>
    <lineage>
        <taxon>unclassified sequences</taxon>
        <taxon>metagenomes</taxon>
        <taxon>ecological metagenomes</taxon>
    </lineage>
</organism>
<protein>
    <recommendedName>
        <fullName evidence="8">Type II secretion system protein GspG C-terminal domain-containing protein</fullName>
    </recommendedName>
</protein>
<keyword evidence="4 6" id="KW-1133">Transmembrane helix</keyword>
<dbReference type="AlphaFoldDB" id="A0A381TC26"/>
<dbReference type="EMBL" id="UINC01004355">
    <property type="protein sequence ID" value="SVA13712.1"/>
    <property type="molecule type" value="Genomic_DNA"/>
</dbReference>
<dbReference type="InterPro" id="IPR045584">
    <property type="entry name" value="Pilin-like"/>
</dbReference>
<evidence type="ECO:0008006" key="8">
    <source>
        <dbReference type="Google" id="ProtNLM"/>
    </source>
</evidence>
<proteinExistence type="predicted"/>
<sequence>MNNSMEISFMKQTSEKRQSGFTMIEIMVVVVIVAILAAIAVPTYVKYVESARASEAKSVIGNIDNAAKMYYQTYGEWPTDVEELENSGQLEVDRSTKRKWVFELQLSDQGGRIIATSTGDMNGGEGRVVEFDRESGVYRGYGTAERES</sequence>
<name>A0A381TC26_9ZZZZ</name>
<dbReference type="Gene3D" id="3.30.700.10">
    <property type="entry name" value="Glycoprotein, Type 4 Pilin"/>
    <property type="match status" value="1"/>
</dbReference>
<keyword evidence="2" id="KW-0488">Methylation</keyword>
<keyword evidence="5 6" id="KW-0472">Membrane</keyword>
<evidence type="ECO:0000256" key="1">
    <source>
        <dbReference type="ARBA" id="ARBA00004167"/>
    </source>
</evidence>
<gene>
    <name evidence="7" type="ORF">METZ01_LOCUS66566</name>
</gene>
<dbReference type="Pfam" id="PF07963">
    <property type="entry name" value="N_methyl"/>
    <property type="match status" value="1"/>
</dbReference>
<keyword evidence="3 6" id="KW-0812">Transmembrane</keyword>
<dbReference type="NCBIfam" id="TIGR02532">
    <property type="entry name" value="IV_pilin_GFxxxE"/>
    <property type="match status" value="1"/>
</dbReference>
<evidence type="ECO:0000256" key="2">
    <source>
        <dbReference type="ARBA" id="ARBA00022481"/>
    </source>
</evidence>
<comment type="subcellular location">
    <subcellularLocation>
        <location evidence="1">Membrane</location>
        <topology evidence="1">Single-pass membrane protein</topology>
    </subcellularLocation>
</comment>
<accession>A0A381TC26</accession>
<evidence type="ECO:0000256" key="4">
    <source>
        <dbReference type="ARBA" id="ARBA00022989"/>
    </source>
</evidence>
<reference evidence="7" key="1">
    <citation type="submission" date="2018-05" db="EMBL/GenBank/DDBJ databases">
        <authorList>
            <person name="Lanie J.A."/>
            <person name="Ng W.-L."/>
            <person name="Kazmierczak K.M."/>
            <person name="Andrzejewski T.M."/>
            <person name="Davidsen T.M."/>
            <person name="Wayne K.J."/>
            <person name="Tettelin H."/>
            <person name="Glass J.I."/>
            <person name="Rusch D."/>
            <person name="Podicherti R."/>
            <person name="Tsui H.-C.T."/>
            <person name="Winkler M.E."/>
        </authorList>
    </citation>
    <scope>NUCLEOTIDE SEQUENCE</scope>
</reference>
<evidence type="ECO:0000313" key="7">
    <source>
        <dbReference type="EMBL" id="SVA13712.1"/>
    </source>
</evidence>
<dbReference type="PANTHER" id="PTHR30093">
    <property type="entry name" value="GENERAL SECRETION PATHWAY PROTEIN G"/>
    <property type="match status" value="1"/>
</dbReference>
<dbReference type="PANTHER" id="PTHR30093:SF44">
    <property type="entry name" value="TYPE II SECRETION SYSTEM CORE PROTEIN G"/>
    <property type="match status" value="1"/>
</dbReference>
<evidence type="ECO:0000256" key="6">
    <source>
        <dbReference type="SAM" id="Phobius"/>
    </source>
</evidence>
<evidence type="ECO:0000256" key="5">
    <source>
        <dbReference type="ARBA" id="ARBA00023136"/>
    </source>
</evidence>
<dbReference type="SUPFAM" id="SSF54523">
    <property type="entry name" value="Pili subunits"/>
    <property type="match status" value="1"/>
</dbReference>